<dbReference type="PATRIC" id="fig|1321819.3.peg.1742"/>
<sequence length="48" mass="5782">MRRYAKIAAYSRKTTMLYRFRRIVSRYGKHGEREKFPTGETKVSIRGK</sequence>
<reference evidence="1 2" key="1">
    <citation type="submission" date="2013-08" db="EMBL/GenBank/DDBJ databases">
        <authorList>
            <person name="Weinstock G."/>
            <person name="Sodergren E."/>
            <person name="Wylie T."/>
            <person name="Fulton L."/>
            <person name="Fulton R."/>
            <person name="Fronick C."/>
            <person name="O'Laughlin M."/>
            <person name="Godfrey J."/>
            <person name="Miner T."/>
            <person name="Herter B."/>
            <person name="Appelbaum E."/>
            <person name="Cordes M."/>
            <person name="Lek S."/>
            <person name="Wollam A."/>
            <person name="Pepin K.H."/>
            <person name="Palsikar V.B."/>
            <person name="Mitreva M."/>
            <person name="Wilson R.K."/>
        </authorList>
    </citation>
    <scope>NUCLEOTIDE SEQUENCE [LARGE SCALE GENOMIC DNA]</scope>
    <source>
        <strain evidence="1 2">F0041</strain>
    </source>
</reference>
<dbReference type="EMBL" id="AWSV01000096">
    <property type="protein sequence ID" value="ERI85326.1"/>
    <property type="molecule type" value="Genomic_DNA"/>
</dbReference>
<protein>
    <submittedName>
        <fullName evidence="1">Uncharacterized protein</fullName>
    </submittedName>
</protein>
<proteinExistence type="predicted"/>
<accession>U2DZG1</accession>
<gene>
    <name evidence="1" type="ORF">HMPREF1981_01883</name>
</gene>
<dbReference type="AlphaFoldDB" id="U2DZG1"/>
<dbReference type="HOGENOM" id="CLU_3149654_0_0_10"/>
<dbReference type="Proteomes" id="UP000016496">
    <property type="component" value="Unassembled WGS sequence"/>
</dbReference>
<comment type="caution">
    <text evidence="1">The sequence shown here is derived from an EMBL/GenBank/DDBJ whole genome shotgun (WGS) entry which is preliminary data.</text>
</comment>
<evidence type="ECO:0000313" key="1">
    <source>
        <dbReference type="EMBL" id="ERI85326.1"/>
    </source>
</evidence>
<evidence type="ECO:0000313" key="2">
    <source>
        <dbReference type="Proteomes" id="UP000016496"/>
    </source>
</evidence>
<name>U2DZG1_9BACE</name>
<organism evidence="1 2">
    <name type="scientific">Bacteroides pyogenes F0041</name>
    <dbReference type="NCBI Taxonomy" id="1321819"/>
    <lineage>
        <taxon>Bacteria</taxon>
        <taxon>Pseudomonadati</taxon>
        <taxon>Bacteroidota</taxon>
        <taxon>Bacteroidia</taxon>
        <taxon>Bacteroidales</taxon>
        <taxon>Bacteroidaceae</taxon>
        <taxon>Bacteroides</taxon>
    </lineage>
</organism>